<dbReference type="GO" id="GO:0016020">
    <property type="term" value="C:membrane"/>
    <property type="evidence" value="ECO:0007669"/>
    <property type="project" value="UniProtKB-SubCell"/>
</dbReference>
<dbReference type="Pfam" id="PF00005">
    <property type="entry name" value="ABC_tran"/>
    <property type="match status" value="1"/>
</dbReference>
<keyword evidence="4 6" id="KW-0472">Membrane</keyword>
<dbReference type="PANTHER" id="PTHR43394:SF1">
    <property type="entry name" value="ATP-BINDING CASSETTE SUB-FAMILY B MEMBER 10, MITOCHONDRIAL"/>
    <property type="match status" value="1"/>
</dbReference>
<name>A0A815MM03_9BILA</name>
<feature type="region of interest" description="Disordered" evidence="5">
    <location>
        <begin position="329"/>
        <end position="353"/>
    </location>
</feature>
<evidence type="ECO:0000313" key="9">
    <source>
        <dbReference type="EMBL" id="CAF1426525.1"/>
    </source>
</evidence>
<evidence type="ECO:0000259" key="8">
    <source>
        <dbReference type="PROSITE" id="PS50929"/>
    </source>
</evidence>
<gene>
    <name evidence="9" type="ORF">JXQ802_LOCUS36176</name>
</gene>
<dbReference type="EMBL" id="CAJNOL010001839">
    <property type="protein sequence ID" value="CAF1426525.1"/>
    <property type="molecule type" value="Genomic_DNA"/>
</dbReference>
<feature type="non-terminal residue" evidence="9">
    <location>
        <position position="1"/>
    </location>
</feature>
<dbReference type="Pfam" id="PF00664">
    <property type="entry name" value="ABC_membrane"/>
    <property type="match status" value="1"/>
</dbReference>
<evidence type="ECO:0000256" key="2">
    <source>
        <dbReference type="ARBA" id="ARBA00022692"/>
    </source>
</evidence>
<dbReference type="PROSITE" id="PS00211">
    <property type="entry name" value="ABC_TRANSPORTER_1"/>
    <property type="match status" value="1"/>
</dbReference>
<evidence type="ECO:0000256" key="3">
    <source>
        <dbReference type="ARBA" id="ARBA00022989"/>
    </source>
</evidence>
<dbReference type="GO" id="GO:0016887">
    <property type="term" value="F:ATP hydrolysis activity"/>
    <property type="evidence" value="ECO:0007669"/>
    <property type="project" value="InterPro"/>
</dbReference>
<dbReference type="GO" id="GO:0140359">
    <property type="term" value="F:ABC-type transporter activity"/>
    <property type="evidence" value="ECO:0007669"/>
    <property type="project" value="InterPro"/>
</dbReference>
<dbReference type="SUPFAM" id="SSF90123">
    <property type="entry name" value="ABC transporter transmembrane region"/>
    <property type="match status" value="1"/>
</dbReference>
<proteinExistence type="predicted"/>
<comment type="subcellular location">
    <subcellularLocation>
        <location evidence="1">Membrane</location>
        <topology evidence="1">Multi-pass membrane protein</topology>
    </subcellularLocation>
</comment>
<dbReference type="AlphaFoldDB" id="A0A815MM03"/>
<evidence type="ECO:0000313" key="10">
    <source>
        <dbReference type="Proteomes" id="UP000663870"/>
    </source>
</evidence>
<dbReference type="GO" id="GO:0005524">
    <property type="term" value="F:ATP binding"/>
    <property type="evidence" value="ECO:0007669"/>
    <property type="project" value="InterPro"/>
</dbReference>
<protein>
    <submittedName>
        <fullName evidence="9">Uncharacterized protein</fullName>
    </submittedName>
</protein>
<organism evidence="9 10">
    <name type="scientific">Rotaria sordida</name>
    <dbReference type="NCBI Taxonomy" id="392033"/>
    <lineage>
        <taxon>Eukaryota</taxon>
        <taxon>Metazoa</taxon>
        <taxon>Spiralia</taxon>
        <taxon>Gnathifera</taxon>
        <taxon>Rotifera</taxon>
        <taxon>Eurotatoria</taxon>
        <taxon>Bdelloidea</taxon>
        <taxon>Philodinida</taxon>
        <taxon>Philodinidae</taxon>
        <taxon>Rotaria</taxon>
    </lineage>
</organism>
<evidence type="ECO:0000256" key="1">
    <source>
        <dbReference type="ARBA" id="ARBA00004141"/>
    </source>
</evidence>
<dbReference type="PROSITE" id="PS50929">
    <property type="entry name" value="ABC_TM1F"/>
    <property type="match status" value="1"/>
</dbReference>
<dbReference type="PANTHER" id="PTHR43394">
    <property type="entry name" value="ATP-DEPENDENT PERMEASE MDL1, MITOCHONDRIAL"/>
    <property type="match status" value="1"/>
</dbReference>
<dbReference type="InterPro" id="IPR039421">
    <property type="entry name" value="Type_1_exporter"/>
</dbReference>
<feature type="transmembrane region" description="Helical" evidence="6">
    <location>
        <begin position="101"/>
        <end position="121"/>
    </location>
</feature>
<evidence type="ECO:0000259" key="7">
    <source>
        <dbReference type="PROSITE" id="PS50893"/>
    </source>
</evidence>
<evidence type="ECO:0000256" key="5">
    <source>
        <dbReference type="SAM" id="MobiDB-lite"/>
    </source>
</evidence>
<accession>A0A815MM03</accession>
<dbReference type="InterPro" id="IPR003439">
    <property type="entry name" value="ABC_transporter-like_ATP-bd"/>
</dbReference>
<keyword evidence="3 6" id="KW-1133">Transmembrane helix</keyword>
<sequence>MMSDTQPLLPTADRFSIDDSNSNRRRSAINKLFNWRQYFAFTKIDQKYENLDDDNDGTRNEPVIGYFQLNISYCDTNSISQFSVKLFNNIDNMSKAVGFELSMLLAALFSIICSSCVALIINWKLTFAIACTVPFAIVGSYVFSKITVKESRNELDAYSKAGEIVQEVFSSLRSVLSLNGENFEEKRYENELRPTRRSSARKGAAFGLLNGWIYLKYDTIVGERGVQLSGGEKQRIALARALVKQPALLLLDEATSALDNTNEKIVQEALDQACKGRTTIVIAHRLSAVQNAHQIYVLDNGCVIEQGTHEALMSQEGSRYCEMMRAQQNENTENDIDGKTNTAPIEDYDQKQI</sequence>
<keyword evidence="10" id="KW-1185">Reference proteome</keyword>
<keyword evidence="2 6" id="KW-0812">Transmembrane</keyword>
<feature type="domain" description="ABC transporter" evidence="7">
    <location>
        <begin position="103"/>
        <end position="325"/>
    </location>
</feature>
<dbReference type="SUPFAM" id="SSF52540">
    <property type="entry name" value="P-loop containing nucleoside triphosphate hydrolases"/>
    <property type="match status" value="1"/>
</dbReference>
<comment type="caution">
    <text evidence="9">The sequence shown here is derived from an EMBL/GenBank/DDBJ whole genome shotgun (WGS) entry which is preliminary data.</text>
</comment>
<evidence type="ECO:0000256" key="6">
    <source>
        <dbReference type="SAM" id="Phobius"/>
    </source>
</evidence>
<dbReference type="Gene3D" id="3.40.50.300">
    <property type="entry name" value="P-loop containing nucleotide triphosphate hydrolases"/>
    <property type="match status" value="1"/>
</dbReference>
<dbReference type="InterPro" id="IPR027417">
    <property type="entry name" value="P-loop_NTPase"/>
</dbReference>
<reference evidence="9" key="1">
    <citation type="submission" date="2021-02" db="EMBL/GenBank/DDBJ databases">
        <authorList>
            <person name="Nowell W R."/>
        </authorList>
    </citation>
    <scope>NUCLEOTIDE SEQUENCE</scope>
</reference>
<dbReference type="InterPro" id="IPR011527">
    <property type="entry name" value="ABC1_TM_dom"/>
</dbReference>
<dbReference type="Gene3D" id="1.20.1560.10">
    <property type="entry name" value="ABC transporter type 1, transmembrane domain"/>
    <property type="match status" value="1"/>
</dbReference>
<feature type="transmembrane region" description="Helical" evidence="6">
    <location>
        <begin position="127"/>
        <end position="144"/>
    </location>
</feature>
<feature type="domain" description="ABC transmembrane type-1" evidence="8">
    <location>
        <begin position="66"/>
        <end position="215"/>
    </location>
</feature>
<dbReference type="PROSITE" id="PS50893">
    <property type="entry name" value="ABC_TRANSPORTER_2"/>
    <property type="match status" value="1"/>
</dbReference>
<evidence type="ECO:0000256" key="4">
    <source>
        <dbReference type="ARBA" id="ARBA00023136"/>
    </source>
</evidence>
<dbReference type="Proteomes" id="UP000663870">
    <property type="component" value="Unassembled WGS sequence"/>
</dbReference>
<dbReference type="InterPro" id="IPR017871">
    <property type="entry name" value="ABC_transporter-like_CS"/>
</dbReference>
<dbReference type="InterPro" id="IPR036640">
    <property type="entry name" value="ABC1_TM_sf"/>
</dbReference>